<evidence type="ECO:0000313" key="7">
    <source>
        <dbReference type="Proteomes" id="UP000556084"/>
    </source>
</evidence>
<keyword evidence="1" id="KW-0805">Transcription regulation</keyword>
<dbReference type="AlphaFoldDB" id="A0A7W7LMP9"/>
<dbReference type="Gene3D" id="1.10.10.10">
    <property type="entry name" value="Winged helix-like DNA-binding domain superfamily/Winged helix DNA-binding domain"/>
    <property type="match status" value="1"/>
</dbReference>
<dbReference type="PANTHER" id="PTHR44846:SF17">
    <property type="entry name" value="GNTR-FAMILY TRANSCRIPTIONAL REGULATOR"/>
    <property type="match status" value="1"/>
</dbReference>
<dbReference type="InterPro" id="IPR036388">
    <property type="entry name" value="WH-like_DNA-bd_sf"/>
</dbReference>
<dbReference type="Pfam" id="PF00392">
    <property type="entry name" value="GntR"/>
    <property type="match status" value="1"/>
</dbReference>
<feature type="region of interest" description="Disordered" evidence="4">
    <location>
        <begin position="56"/>
        <end position="84"/>
    </location>
</feature>
<gene>
    <name evidence="6" type="ORF">FHS39_001653</name>
</gene>
<dbReference type="SMART" id="SM00345">
    <property type="entry name" value="HTH_GNTR"/>
    <property type="match status" value="1"/>
</dbReference>
<evidence type="ECO:0000259" key="5">
    <source>
        <dbReference type="PROSITE" id="PS50949"/>
    </source>
</evidence>
<dbReference type="GO" id="GO:0045892">
    <property type="term" value="P:negative regulation of DNA-templated transcription"/>
    <property type="evidence" value="ECO:0007669"/>
    <property type="project" value="TreeGrafter"/>
</dbReference>
<dbReference type="SUPFAM" id="SSF64288">
    <property type="entry name" value="Chorismate lyase-like"/>
    <property type="match status" value="1"/>
</dbReference>
<keyword evidence="7" id="KW-1185">Reference proteome</keyword>
<dbReference type="Gene3D" id="3.40.1410.10">
    <property type="entry name" value="Chorismate lyase-like"/>
    <property type="match status" value="1"/>
</dbReference>
<dbReference type="GO" id="GO:0003700">
    <property type="term" value="F:DNA-binding transcription factor activity"/>
    <property type="evidence" value="ECO:0007669"/>
    <property type="project" value="InterPro"/>
</dbReference>
<dbReference type="InterPro" id="IPR050679">
    <property type="entry name" value="Bact_HTH_transcr_reg"/>
</dbReference>
<keyword evidence="2" id="KW-0238">DNA-binding</keyword>
<sequence length="307" mass="32882">MQIADDLAAQIRAGVLAPGAQVPSESEVMERYGVSQGTVRKAIAELRTVGLVDTHHGRGSYVKSPPPVRRKSSDRFRRTHRSSGKAAYLAEAEQAGHKPSVHVLYIGPADAPAEVAARMGMTAGEKVLARRRRYFSDGAPTEEATSYLPWSMAAEIPELLDENPGKGGIYARLEEHGHALVEYVETVQARLASKQEASALRLSPGSPVIHLVRDAVTSGGRVVEVCDTVMAADRFILEYRIASVSFFELATDRVTGEGCVTGKAPGQLSERSHVSTRLPGSLVGHLSCRTGPAARTCGVADHADRHA</sequence>
<dbReference type="PRINTS" id="PR00035">
    <property type="entry name" value="HTHGNTR"/>
</dbReference>
<feature type="domain" description="HTH gntR-type" evidence="5">
    <location>
        <begin position="1"/>
        <end position="65"/>
    </location>
</feature>
<dbReference type="GO" id="GO:0003677">
    <property type="term" value="F:DNA binding"/>
    <property type="evidence" value="ECO:0007669"/>
    <property type="project" value="UniProtKB-KW"/>
</dbReference>
<proteinExistence type="predicted"/>
<dbReference type="EMBL" id="JACHJH010000002">
    <property type="protein sequence ID" value="MBB4892642.1"/>
    <property type="molecule type" value="Genomic_DNA"/>
</dbReference>
<comment type="caution">
    <text evidence="6">The sequence shown here is derived from an EMBL/GenBank/DDBJ whole genome shotgun (WGS) entry which is preliminary data.</text>
</comment>
<reference evidence="6 7" key="1">
    <citation type="submission" date="2020-08" db="EMBL/GenBank/DDBJ databases">
        <title>Genomic Encyclopedia of Type Strains, Phase III (KMG-III): the genomes of soil and plant-associated and newly described type strains.</title>
        <authorList>
            <person name="Whitman W."/>
        </authorList>
    </citation>
    <scope>NUCLEOTIDE SEQUENCE [LARGE SCALE GENOMIC DNA]</scope>
    <source>
        <strain evidence="6 7">CECT 3266</strain>
    </source>
</reference>
<dbReference type="InterPro" id="IPR036390">
    <property type="entry name" value="WH_DNA-bd_sf"/>
</dbReference>
<dbReference type="PANTHER" id="PTHR44846">
    <property type="entry name" value="MANNOSYL-D-GLYCERATE TRANSPORT/METABOLISM SYSTEM REPRESSOR MNGR-RELATED"/>
    <property type="match status" value="1"/>
</dbReference>
<dbReference type="Proteomes" id="UP000556084">
    <property type="component" value="Unassembled WGS sequence"/>
</dbReference>
<keyword evidence="3" id="KW-0804">Transcription</keyword>
<evidence type="ECO:0000256" key="4">
    <source>
        <dbReference type="SAM" id="MobiDB-lite"/>
    </source>
</evidence>
<name>A0A7W7LMP9_9ACTN</name>
<dbReference type="SUPFAM" id="SSF46785">
    <property type="entry name" value="Winged helix' DNA-binding domain"/>
    <property type="match status" value="1"/>
</dbReference>
<protein>
    <submittedName>
        <fullName evidence="6">GntR family transcriptional regulator</fullName>
    </submittedName>
</protein>
<dbReference type="InterPro" id="IPR028978">
    <property type="entry name" value="Chorismate_lyase_/UTRA_dom_sf"/>
</dbReference>
<accession>A0A7W7LMP9</accession>
<dbReference type="PROSITE" id="PS50949">
    <property type="entry name" value="HTH_GNTR"/>
    <property type="match status" value="1"/>
</dbReference>
<dbReference type="SMART" id="SM00866">
    <property type="entry name" value="UTRA"/>
    <property type="match status" value="1"/>
</dbReference>
<evidence type="ECO:0000256" key="3">
    <source>
        <dbReference type="ARBA" id="ARBA00023163"/>
    </source>
</evidence>
<dbReference type="InterPro" id="IPR000524">
    <property type="entry name" value="Tscrpt_reg_HTH_GntR"/>
</dbReference>
<evidence type="ECO:0000256" key="2">
    <source>
        <dbReference type="ARBA" id="ARBA00023125"/>
    </source>
</evidence>
<evidence type="ECO:0000256" key="1">
    <source>
        <dbReference type="ARBA" id="ARBA00023015"/>
    </source>
</evidence>
<dbReference type="CDD" id="cd07377">
    <property type="entry name" value="WHTH_GntR"/>
    <property type="match status" value="1"/>
</dbReference>
<dbReference type="InterPro" id="IPR011663">
    <property type="entry name" value="UTRA"/>
</dbReference>
<dbReference type="Pfam" id="PF07702">
    <property type="entry name" value="UTRA"/>
    <property type="match status" value="1"/>
</dbReference>
<evidence type="ECO:0000313" key="6">
    <source>
        <dbReference type="EMBL" id="MBB4892642.1"/>
    </source>
</evidence>
<organism evidence="6 7">
    <name type="scientific">Streptomyces olivoverticillatus</name>
    <dbReference type="NCBI Taxonomy" id="66427"/>
    <lineage>
        <taxon>Bacteria</taxon>
        <taxon>Bacillati</taxon>
        <taxon>Actinomycetota</taxon>
        <taxon>Actinomycetes</taxon>
        <taxon>Kitasatosporales</taxon>
        <taxon>Streptomycetaceae</taxon>
        <taxon>Streptomyces</taxon>
    </lineage>
</organism>